<dbReference type="eggNOG" id="COG1680">
    <property type="taxonomic scope" value="Bacteria"/>
</dbReference>
<reference evidence="2 3" key="1">
    <citation type="journal article" date="2009" name="PLoS ONE">
        <title>The complete genome of Teredinibacter turnerae T7901: an intracellular endosymbiont of marine wood-boring bivalves (shipworms).</title>
        <authorList>
            <person name="Yang J.C."/>
            <person name="Madupu R."/>
            <person name="Durkin A.S."/>
            <person name="Ekborg N.A."/>
            <person name="Pedamallu C.S."/>
            <person name="Hostetler J.B."/>
            <person name="Radune D."/>
            <person name="Toms B.S."/>
            <person name="Henrissat B."/>
            <person name="Coutinho P.M."/>
            <person name="Schwarz S."/>
            <person name="Field L."/>
            <person name="Trindade-Silva A.E."/>
            <person name="Soares C.A.G."/>
            <person name="Elshahawi S."/>
            <person name="Hanora A."/>
            <person name="Schmidt E.W."/>
            <person name="Haygood M.G."/>
            <person name="Posfai J."/>
            <person name="Benner J."/>
            <person name="Madinger C."/>
            <person name="Nove J."/>
            <person name="Anton B."/>
            <person name="Chaudhary K."/>
            <person name="Foster J."/>
            <person name="Holman A."/>
            <person name="Kumar S."/>
            <person name="Lessard P.A."/>
            <person name="Luyten Y.A."/>
            <person name="Slatko B."/>
            <person name="Wood N."/>
            <person name="Wu B."/>
            <person name="Teplitski M."/>
            <person name="Mougous J.D."/>
            <person name="Ward N."/>
            <person name="Eisen J.A."/>
            <person name="Badger J.H."/>
            <person name="Distel D.L."/>
        </authorList>
    </citation>
    <scope>NUCLEOTIDE SEQUENCE [LARGE SCALE GENOMIC DNA]</scope>
    <source>
        <strain evidence="3">ATCC 39867 / T7901</strain>
    </source>
</reference>
<dbReference type="GO" id="GO:0008800">
    <property type="term" value="F:beta-lactamase activity"/>
    <property type="evidence" value="ECO:0007669"/>
    <property type="project" value="UniProtKB-EC"/>
</dbReference>
<dbReference type="InterPro" id="IPR050789">
    <property type="entry name" value="Diverse_Enzym_Activities"/>
</dbReference>
<dbReference type="Proteomes" id="UP000009080">
    <property type="component" value="Chromosome"/>
</dbReference>
<protein>
    <submittedName>
        <fullName evidence="2">Beta-lactamase</fullName>
        <ecNumber evidence="2">3.5.2.6</ecNumber>
    </submittedName>
</protein>
<proteinExistence type="predicted"/>
<dbReference type="InterPro" id="IPR001466">
    <property type="entry name" value="Beta-lactam-related"/>
</dbReference>
<dbReference type="AlphaFoldDB" id="C5BJ10"/>
<dbReference type="EC" id="3.5.2.6" evidence="2"/>
<dbReference type="EMBL" id="CP001614">
    <property type="protein sequence ID" value="ACR11104.1"/>
    <property type="molecule type" value="Genomic_DNA"/>
</dbReference>
<keyword evidence="3" id="KW-1185">Reference proteome</keyword>
<accession>C5BJ10</accession>
<dbReference type="HOGENOM" id="CLU_020027_2_1_6"/>
<feature type="domain" description="Beta-lactamase-related" evidence="1">
    <location>
        <begin position="64"/>
        <end position="284"/>
    </location>
</feature>
<keyword evidence="2" id="KW-0378">Hydrolase</keyword>
<evidence type="ECO:0000313" key="2">
    <source>
        <dbReference type="EMBL" id="ACR11104.1"/>
    </source>
</evidence>
<name>C5BJ10_TERTT</name>
<dbReference type="PANTHER" id="PTHR43283">
    <property type="entry name" value="BETA-LACTAMASE-RELATED"/>
    <property type="match status" value="1"/>
</dbReference>
<dbReference type="Pfam" id="PF00144">
    <property type="entry name" value="Beta-lactamase"/>
    <property type="match status" value="1"/>
</dbReference>
<organism evidence="2 3">
    <name type="scientific">Teredinibacter turnerae (strain ATCC 39867 / T7901)</name>
    <dbReference type="NCBI Taxonomy" id="377629"/>
    <lineage>
        <taxon>Bacteria</taxon>
        <taxon>Pseudomonadati</taxon>
        <taxon>Pseudomonadota</taxon>
        <taxon>Gammaproteobacteria</taxon>
        <taxon>Cellvibrionales</taxon>
        <taxon>Cellvibrionaceae</taxon>
        <taxon>Teredinibacter</taxon>
    </lineage>
</organism>
<dbReference type="SUPFAM" id="SSF56601">
    <property type="entry name" value="beta-lactamase/transpeptidase-like"/>
    <property type="match status" value="1"/>
</dbReference>
<dbReference type="Gene3D" id="3.40.710.10">
    <property type="entry name" value="DD-peptidase/beta-lactamase superfamily"/>
    <property type="match status" value="1"/>
</dbReference>
<dbReference type="STRING" id="377629.TERTU_4410"/>
<dbReference type="KEGG" id="ttu:TERTU_4410"/>
<evidence type="ECO:0000313" key="3">
    <source>
        <dbReference type="Proteomes" id="UP000009080"/>
    </source>
</evidence>
<sequence length="348" mass="38326">MRLVTILRVLAAVAVVTSISLFAPLDSARAWLTPLPKSVEAQVDAATHYGLDGVIVYWDDPRGVGHTYAAGWFDRDKKIPAKPDALFKIASISKLYIAAATVQLVADGQLALDASLKSLLPAYSDKIPQSERITLAMLIQHRSGIYNFTDLENYPWDNPPKSNADTLAMILGMPLVFPPGTETRYSNTNYILLGEIMDRTLGYSHHQYIQQRFLNPLGLKDTYHVLADAEINRVMSGYHVGYDKDIKRNDFVNPGGSMVATAKDVAVFVRALNDGSLLSNRAQALYGDLYQFGHTGLVPGFQSIARYHPALDAVVVEFVNTSGGNSTLTLGVVYRRIVKILERQAQRG</sequence>
<evidence type="ECO:0000259" key="1">
    <source>
        <dbReference type="Pfam" id="PF00144"/>
    </source>
</evidence>
<gene>
    <name evidence="2" type="ordered locus">TERTU_4410</name>
</gene>
<dbReference type="InterPro" id="IPR012338">
    <property type="entry name" value="Beta-lactam/transpept-like"/>
</dbReference>